<proteinExistence type="predicted"/>
<reference evidence="3" key="1">
    <citation type="submission" date="2011-01" db="EMBL/GenBank/DDBJ databases">
        <title>Complete sequence of plasmid1 of Rahnella sp. Y9602.</title>
        <authorList>
            <consortium name="US DOE Joint Genome Institute"/>
            <person name="Lucas S."/>
            <person name="Copeland A."/>
            <person name="Lapidus A."/>
            <person name="Cheng J.-F."/>
            <person name="Goodwin L."/>
            <person name="Pitluck S."/>
            <person name="Lu M."/>
            <person name="Detter J.C."/>
            <person name="Han C."/>
            <person name="Tapia R."/>
            <person name="Land M."/>
            <person name="Hauser L."/>
            <person name="Kyrpides N."/>
            <person name="Ivanova N."/>
            <person name="Ovchinnikova G."/>
            <person name="Pagani I."/>
            <person name="Sobecky P.A."/>
            <person name="Martinez R.J."/>
            <person name="Woyke T."/>
        </authorList>
    </citation>
    <scope>NUCLEOTIDE SEQUENCE [LARGE SCALE GENOMIC DNA]</scope>
    <source>
        <strain evidence="3">Y9602</strain>
        <plasmid evidence="3">pRAHAQ01</plasmid>
    </source>
</reference>
<gene>
    <name evidence="2" type="ordered locus">Rahaq_4877</name>
</gene>
<dbReference type="KEGG" id="rah:Rahaq_4877"/>
<keyword evidence="2" id="KW-0614">Plasmid</keyword>
<feature type="transmembrane region" description="Helical" evidence="1">
    <location>
        <begin position="37"/>
        <end position="59"/>
    </location>
</feature>
<dbReference type="HOGENOM" id="CLU_2882711_0_0_6"/>
<dbReference type="EMBL" id="CP002506">
    <property type="protein sequence ID" value="ADW76455.1"/>
    <property type="molecule type" value="Genomic_DNA"/>
</dbReference>
<dbReference type="AlphaFoldDB" id="A0A0H3FI45"/>
<sequence length="63" mass="6870">MAPVASISGGVIFIIIGIVMLWLLIKAYKANQNKKFFTPSKCMLLIGTLVSFIISLVFFTSSS</sequence>
<dbReference type="Proteomes" id="UP000007257">
    <property type="component" value="Plasmid pRAHAQ01"/>
</dbReference>
<geneLocation type="plasmid" evidence="2 3">
    <name>pRAHAQ01</name>
</geneLocation>
<evidence type="ECO:0000313" key="2">
    <source>
        <dbReference type="EMBL" id="ADW76455.1"/>
    </source>
</evidence>
<keyword evidence="1" id="KW-0812">Transmembrane</keyword>
<keyword evidence="1" id="KW-0472">Membrane</keyword>
<reference evidence="2 3" key="2">
    <citation type="journal article" date="2012" name="J. Bacteriol.">
        <title>Complete Genome Sequence of Rahnella sp. Strain Y9602, a Gammaproteobacterium Isolate from Metal- and Radionuclide-Contaminated Soil.</title>
        <authorList>
            <person name="Martinez R.J."/>
            <person name="Bruce D."/>
            <person name="Detter C."/>
            <person name="Goodwin L.A."/>
            <person name="Han J."/>
            <person name="Han C.S."/>
            <person name="Held B."/>
            <person name="Land M.L."/>
            <person name="Mikhailova N."/>
            <person name="Nolan M."/>
            <person name="Pennacchio L."/>
            <person name="Pitluck S."/>
            <person name="Tapia R."/>
            <person name="Woyke T."/>
            <person name="Sobecky P.A."/>
        </authorList>
    </citation>
    <scope>NUCLEOTIDE SEQUENCE [LARGE SCALE GENOMIC DNA]</scope>
    <source>
        <strain evidence="2 3">Y9602</strain>
        <plasmid evidence="2 3">pRAHAQ01</plasmid>
    </source>
</reference>
<dbReference type="RefSeq" id="WP_013578136.1">
    <property type="nucleotide sequence ID" value="NZ_CP093330.1"/>
</dbReference>
<protein>
    <submittedName>
        <fullName evidence="2">Uncharacterized protein</fullName>
    </submittedName>
</protein>
<dbReference type="eggNOG" id="ENOG50318Z1">
    <property type="taxonomic scope" value="Bacteria"/>
</dbReference>
<accession>A0A0H3FI45</accession>
<keyword evidence="1" id="KW-1133">Transmembrane helix</keyword>
<dbReference type="GeneID" id="95420895"/>
<evidence type="ECO:0000256" key="1">
    <source>
        <dbReference type="SAM" id="Phobius"/>
    </source>
</evidence>
<name>A0A0H3FI45_RAHSY</name>
<organism evidence="2 3">
    <name type="scientific">Rahnella sp. (strain Y9602)</name>
    <dbReference type="NCBI Taxonomy" id="2703885"/>
    <lineage>
        <taxon>Bacteria</taxon>
        <taxon>Pseudomonadati</taxon>
        <taxon>Pseudomonadota</taxon>
        <taxon>Gammaproteobacteria</taxon>
        <taxon>Enterobacterales</taxon>
        <taxon>Yersiniaceae</taxon>
        <taxon>Rahnella</taxon>
    </lineage>
</organism>
<evidence type="ECO:0000313" key="3">
    <source>
        <dbReference type="Proteomes" id="UP000007257"/>
    </source>
</evidence>
<feature type="transmembrane region" description="Helical" evidence="1">
    <location>
        <begin position="6"/>
        <end position="25"/>
    </location>
</feature>